<name>A0A382HA09_9ZZZZ</name>
<reference evidence="1" key="1">
    <citation type="submission" date="2018-05" db="EMBL/GenBank/DDBJ databases">
        <authorList>
            <person name="Lanie J.A."/>
            <person name="Ng W.-L."/>
            <person name="Kazmierczak K.M."/>
            <person name="Andrzejewski T.M."/>
            <person name="Davidsen T.M."/>
            <person name="Wayne K.J."/>
            <person name="Tettelin H."/>
            <person name="Glass J.I."/>
            <person name="Rusch D."/>
            <person name="Podicherti R."/>
            <person name="Tsui H.-C.T."/>
            <person name="Winkler M.E."/>
        </authorList>
    </citation>
    <scope>NUCLEOTIDE SEQUENCE</scope>
</reference>
<protein>
    <recommendedName>
        <fullName evidence="2">Alcohol dehydrogenase iron-type/glycerol dehydrogenase GldA domain-containing protein</fullName>
    </recommendedName>
</protein>
<dbReference type="AlphaFoldDB" id="A0A382HA09"/>
<dbReference type="EMBL" id="UINC01059640">
    <property type="protein sequence ID" value="SVB83281.1"/>
    <property type="molecule type" value="Genomic_DNA"/>
</dbReference>
<evidence type="ECO:0008006" key="2">
    <source>
        <dbReference type="Google" id="ProtNLM"/>
    </source>
</evidence>
<organism evidence="1">
    <name type="scientific">marine metagenome</name>
    <dbReference type="NCBI Taxonomy" id="408172"/>
    <lineage>
        <taxon>unclassified sequences</taxon>
        <taxon>metagenomes</taxon>
        <taxon>ecological metagenomes</taxon>
    </lineage>
</organism>
<sequence length="47" mass="5406">EGVGYGSEHLEDLTERAYAQKRLIDNAPCPVSRDQMKDLFESSLSYW</sequence>
<evidence type="ECO:0000313" key="1">
    <source>
        <dbReference type="EMBL" id="SVB83281.1"/>
    </source>
</evidence>
<gene>
    <name evidence="1" type="ORF">METZ01_LOCUS236135</name>
</gene>
<feature type="non-terminal residue" evidence="1">
    <location>
        <position position="1"/>
    </location>
</feature>
<proteinExistence type="predicted"/>
<accession>A0A382HA09</accession>